<proteinExistence type="predicted"/>
<name>A0AAD5R0Q9_PARTN</name>
<protein>
    <submittedName>
        <fullName evidence="1">Uncharacterized protein</fullName>
    </submittedName>
</protein>
<dbReference type="AlphaFoldDB" id="A0AAD5R0Q9"/>
<organism evidence="1 2">
    <name type="scientific">Parelaphostrongylus tenuis</name>
    <name type="common">Meningeal worm</name>
    <dbReference type="NCBI Taxonomy" id="148309"/>
    <lineage>
        <taxon>Eukaryota</taxon>
        <taxon>Metazoa</taxon>
        <taxon>Ecdysozoa</taxon>
        <taxon>Nematoda</taxon>
        <taxon>Chromadorea</taxon>
        <taxon>Rhabditida</taxon>
        <taxon>Rhabditina</taxon>
        <taxon>Rhabditomorpha</taxon>
        <taxon>Strongyloidea</taxon>
        <taxon>Metastrongylidae</taxon>
        <taxon>Parelaphostrongylus</taxon>
    </lineage>
</organism>
<evidence type="ECO:0000313" key="1">
    <source>
        <dbReference type="EMBL" id="KAJ1367109.1"/>
    </source>
</evidence>
<keyword evidence="2" id="KW-1185">Reference proteome</keyword>
<accession>A0AAD5R0Q9</accession>
<dbReference type="EMBL" id="JAHQIW010005780">
    <property type="protein sequence ID" value="KAJ1367109.1"/>
    <property type="molecule type" value="Genomic_DNA"/>
</dbReference>
<sequence>MPCLQCNEIALALLRALEKLDSFGGVNNNTFLQSRKVLRYVRGNKINTTSSCATKLN</sequence>
<comment type="caution">
    <text evidence="1">The sequence shown here is derived from an EMBL/GenBank/DDBJ whole genome shotgun (WGS) entry which is preliminary data.</text>
</comment>
<gene>
    <name evidence="1" type="ORF">KIN20_027961</name>
</gene>
<evidence type="ECO:0000313" key="2">
    <source>
        <dbReference type="Proteomes" id="UP001196413"/>
    </source>
</evidence>
<dbReference type="Proteomes" id="UP001196413">
    <property type="component" value="Unassembled WGS sequence"/>
</dbReference>
<reference evidence="1" key="1">
    <citation type="submission" date="2021-06" db="EMBL/GenBank/DDBJ databases">
        <title>Parelaphostrongylus tenuis whole genome reference sequence.</title>
        <authorList>
            <person name="Garwood T.J."/>
            <person name="Larsen P.A."/>
            <person name="Fountain-Jones N.M."/>
            <person name="Garbe J.R."/>
            <person name="Macchietto M.G."/>
            <person name="Kania S.A."/>
            <person name="Gerhold R.W."/>
            <person name="Richards J.E."/>
            <person name="Wolf T.M."/>
        </authorList>
    </citation>
    <scope>NUCLEOTIDE SEQUENCE</scope>
    <source>
        <strain evidence="1">MNPRO001-30</strain>
        <tissue evidence="1">Meninges</tissue>
    </source>
</reference>